<dbReference type="SUPFAM" id="SSF54909">
    <property type="entry name" value="Dimeric alpha+beta barrel"/>
    <property type="match status" value="1"/>
</dbReference>
<dbReference type="Gene3D" id="3.30.70.100">
    <property type="match status" value="1"/>
</dbReference>
<name>A0A068T097_NEOGA</name>
<organism evidence="2 3">
    <name type="scientific">Neorhizobium galegae bv. orientalis str. HAMBI 540</name>
    <dbReference type="NCBI Taxonomy" id="1028800"/>
    <lineage>
        <taxon>Bacteria</taxon>
        <taxon>Pseudomonadati</taxon>
        <taxon>Pseudomonadota</taxon>
        <taxon>Alphaproteobacteria</taxon>
        <taxon>Hyphomicrobiales</taxon>
        <taxon>Rhizobiaceae</taxon>
        <taxon>Rhizobium/Agrobacterium group</taxon>
        <taxon>Neorhizobium</taxon>
    </lineage>
</organism>
<dbReference type="AlphaFoldDB" id="A0A068T097"/>
<reference evidence="3" key="1">
    <citation type="journal article" date="2014" name="BMC Genomics">
        <title>Genome sequencing of two Neorhizobium galegae strains reveals a noeT gene responsible for the unusual acetylation of the nodulation factors.</title>
        <authorList>
            <person name="Osterman J."/>
            <person name="Marsh J."/>
            <person name="Laine P.K."/>
            <person name="Zeng Z."/>
            <person name="Alatalo E."/>
            <person name="Sullivan J.T."/>
            <person name="Young J.P."/>
            <person name="Thomas-Oates J."/>
            <person name="Paulin L."/>
            <person name="Lindstrom K."/>
        </authorList>
    </citation>
    <scope>NUCLEOTIDE SEQUENCE [LARGE SCALE GENOMIC DNA]</scope>
    <source>
        <strain evidence="3">HAMBI 540</strain>
    </source>
</reference>
<proteinExistence type="predicted"/>
<protein>
    <recommendedName>
        <fullName evidence="1">NIPSNAP domain-containing protein</fullName>
    </recommendedName>
</protein>
<dbReference type="HOGENOM" id="CLU_2047190_0_0_5"/>
<dbReference type="OrthoDB" id="9809695at2"/>
<dbReference type="EMBL" id="HG938354">
    <property type="protein sequence ID" value="CDN51491.1"/>
    <property type="molecule type" value="Genomic_DNA"/>
</dbReference>
<dbReference type="RefSeq" id="WP_041364979.1">
    <property type="nucleotide sequence ID" value="NZ_HG938354.1"/>
</dbReference>
<dbReference type="Pfam" id="PF07978">
    <property type="entry name" value="NIPSNAP"/>
    <property type="match status" value="1"/>
</dbReference>
<sequence length="127" mass="14335">MNDTITQLATVGPYDLRIYDVLEGEMETLLQVLAELALPMMPEYGIMPVGFWTEETAERLFQISSYSRLEDVQSNWDRFHADPRWQEGLARIRQDRVIVKKVETVLLRGLDSLPSAGSCEAATGGCL</sequence>
<feature type="domain" description="NIPSNAP" evidence="1">
    <location>
        <begin position="14"/>
        <end position="107"/>
    </location>
</feature>
<dbReference type="KEGG" id="ngg:RG540_PA08150"/>
<keyword evidence="2" id="KW-0614">Plasmid</keyword>
<accession>A0A068T097</accession>
<dbReference type="GeneID" id="24261374"/>
<dbReference type="InterPro" id="IPR011008">
    <property type="entry name" value="Dimeric_a/b-barrel"/>
</dbReference>
<evidence type="ECO:0000259" key="1">
    <source>
        <dbReference type="Pfam" id="PF07978"/>
    </source>
</evidence>
<evidence type="ECO:0000313" key="2">
    <source>
        <dbReference type="EMBL" id="CDN51491.1"/>
    </source>
</evidence>
<geneLocation type="plasmid" evidence="3">
    <name>II</name>
</geneLocation>
<dbReference type="Proteomes" id="UP000028181">
    <property type="component" value="Plasmid pHAMBI540a"/>
</dbReference>
<dbReference type="eggNOG" id="COG5507">
    <property type="taxonomic scope" value="Bacteria"/>
</dbReference>
<keyword evidence="3" id="KW-1185">Reference proteome</keyword>
<dbReference type="InterPro" id="IPR012577">
    <property type="entry name" value="NIPSNAP"/>
</dbReference>
<gene>
    <name evidence="2" type="ORF">RG540_PA08150</name>
</gene>
<dbReference type="PATRIC" id="fig|1028800.3.peg.5440"/>
<evidence type="ECO:0000313" key="3">
    <source>
        <dbReference type="Proteomes" id="UP000028181"/>
    </source>
</evidence>